<proteinExistence type="predicted"/>
<dbReference type="EMBL" id="SRZC01000027">
    <property type="protein sequence ID" value="TGX80309.1"/>
    <property type="molecule type" value="Genomic_DNA"/>
</dbReference>
<keyword evidence="2" id="KW-1185">Reference proteome</keyword>
<organism evidence="1 2">
    <name type="scientific">Palleniella muris</name>
    <dbReference type="NCBI Taxonomy" id="3038145"/>
    <lineage>
        <taxon>Bacteria</taxon>
        <taxon>Pseudomonadati</taxon>
        <taxon>Bacteroidota</taxon>
        <taxon>Bacteroidia</taxon>
        <taxon>Bacteroidales</taxon>
        <taxon>Prevotellaceae</taxon>
        <taxon>Palleniella</taxon>
    </lineage>
</organism>
<gene>
    <name evidence="1" type="ORF">E5358_13200</name>
</gene>
<reference evidence="1" key="1">
    <citation type="submission" date="2019-04" db="EMBL/GenBank/DDBJ databases">
        <title>Microbes associate with the intestines of laboratory mice.</title>
        <authorList>
            <person name="Navarre W."/>
            <person name="Wong E."/>
            <person name="Huang K."/>
            <person name="Tropini C."/>
            <person name="Ng K."/>
            <person name="Yu B."/>
        </authorList>
    </citation>
    <scope>NUCLEOTIDE SEQUENCE</scope>
    <source>
        <strain evidence="1">NM73_A23</strain>
    </source>
</reference>
<evidence type="ECO:0000313" key="1">
    <source>
        <dbReference type="EMBL" id="TGX80309.1"/>
    </source>
</evidence>
<accession>A0AC61QNL8</accession>
<evidence type="ECO:0000313" key="2">
    <source>
        <dbReference type="Proteomes" id="UP000308886"/>
    </source>
</evidence>
<dbReference type="Proteomes" id="UP000308886">
    <property type="component" value="Unassembled WGS sequence"/>
</dbReference>
<comment type="caution">
    <text evidence="1">The sequence shown here is derived from an EMBL/GenBank/DDBJ whole genome shotgun (WGS) entry which is preliminary data.</text>
</comment>
<protein>
    <submittedName>
        <fullName evidence="1">Uncharacterized protein</fullName>
    </submittedName>
</protein>
<name>A0AC61QNL8_9BACT</name>
<sequence>MSEQHNNFIVTYLKATGIILMVIGHSGCSVPYAVQIIYMFHMPLFFFVSGFCFKPKYLDAPLVFIWRKTKGIYIPYVKWSLLFLALHNVFFAVNIYNNQYGFTNAHVYSVEEITQRAMAILTTMSGHDQLLGGYWFLNALFFGSLMAFGMMFLMKKIGGGKKESSIIGGVFLFVVTLLVDKYDFWFPVVHIGAQATIGGTFFMIGHVFSAYNIRQFNVCMIIVSLVALVIGSFLWSVSLADGSYVNFSNKVIVPYMITAVLIVWSLYSLPWHRLNDLVKSIFEYIGENTMTVLTWHFLCFKFVSLWIICIYGIDIKHLGEFPVLHYFAGNGWWIVYVISGILLPLSLTYGCQIVRKSIFKEKHIV</sequence>